<keyword evidence="3" id="KW-1185">Reference proteome</keyword>
<dbReference type="EMBL" id="QWDM01000011">
    <property type="protein sequence ID" value="RUT69147.1"/>
    <property type="molecule type" value="Genomic_DNA"/>
</dbReference>
<dbReference type="NCBIfam" id="TIGR04131">
    <property type="entry name" value="Bac_Flav_CTERM"/>
    <property type="match status" value="1"/>
</dbReference>
<dbReference type="NCBIfam" id="NF038133">
    <property type="entry name" value="choice_anch_L"/>
    <property type="match status" value="1"/>
</dbReference>
<gene>
    <name evidence="2" type="ORF">D0817_16675</name>
</gene>
<dbReference type="Proteomes" id="UP000288102">
    <property type="component" value="Unassembled WGS sequence"/>
</dbReference>
<feature type="chain" id="PRO_5019081307" evidence="1">
    <location>
        <begin position="23"/>
        <end position="778"/>
    </location>
</feature>
<dbReference type="InterPro" id="IPR013783">
    <property type="entry name" value="Ig-like_fold"/>
</dbReference>
<protein>
    <submittedName>
        <fullName evidence="2">Gliding motility-associated C-terminal domain-containing protein</fullName>
    </submittedName>
</protein>
<dbReference type="Pfam" id="PF13585">
    <property type="entry name" value="CHU_C"/>
    <property type="match status" value="1"/>
</dbReference>
<accession>A0A434A486</accession>
<organism evidence="2 3">
    <name type="scientific">Flavobacterium cupreum</name>
    <dbReference type="NCBI Taxonomy" id="2133766"/>
    <lineage>
        <taxon>Bacteria</taxon>
        <taxon>Pseudomonadati</taxon>
        <taxon>Bacteroidota</taxon>
        <taxon>Flavobacteriia</taxon>
        <taxon>Flavobacteriales</taxon>
        <taxon>Flavobacteriaceae</taxon>
        <taxon>Flavobacterium</taxon>
    </lineage>
</organism>
<dbReference type="InterPro" id="IPR026341">
    <property type="entry name" value="T9SS_type_B"/>
</dbReference>
<evidence type="ECO:0000256" key="1">
    <source>
        <dbReference type="SAM" id="SignalP"/>
    </source>
</evidence>
<evidence type="ECO:0000313" key="2">
    <source>
        <dbReference type="EMBL" id="RUT69147.1"/>
    </source>
</evidence>
<reference evidence="3" key="1">
    <citation type="journal article" date="2019" name="Syst. Appl. Microbiol.">
        <title>Flavobacterium circumlabens sp. nov. and Flavobacterium cupreum sp. nov., two psychrotrophic species isolated from Antarctic environmental samples.</title>
        <authorList>
            <person name="Kralova S."/>
            <person name="Busse H.-J."/>
            <person name="Svec P."/>
            <person name="Maslanova I."/>
            <person name="Stankova E."/>
            <person name="Bartak M."/>
            <person name="Sedlacek I."/>
        </authorList>
    </citation>
    <scope>NUCLEOTIDE SEQUENCE [LARGE SCALE GENOMIC DNA]</scope>
    <source>
        <strain evidence="3">CCM 8825</strain>
    </source>
</reference>
<dbReference type="Gene3D" id="2.60.40.10">
    <property type="entry name" value="Immunoglobulins"/>
    <property type="match status" value="1"/>
</dbReference>
<dbReference type="AlphaFoldDB" id="A0A434A486"/>
<keyword evidence="1" id="KW-0732">Signal</keyword>
<comment type="caution">
    <text evidence="2">The sequence shown here is derived from an EMBL/GenBank/DDBJ whole genome shotgun (WGS) entry which is preliminary data.</text>
</comment>
<sequence>MTYFKRILFVCFILCVSVKINAQFISINNQRTPQQLIENTLVNSSCVSVTNVSGTGDTFTPGKNSFAYFNAGTGNFPFSEGIVLTTSTSSSARGPYISNQGGGDVKWEGDFELNQILGINSINATVLEFDFVPLTDFLSFNYIFASNEYQSFYPCSYSDGFAFLIKEAGTSDEYKNLAVLPGTDTPVSSINIRPTIQPGYDINGDPYPGCPESNIHYFNGLNTNISPINYAGQTIVMNAQTAVITGKKYHVKLVIADDDNRLYDSAVFLQSGSFSSKIDFGPDQTALNGKPVCFGESITLDTKLPASYSYKWFKDGNVINSETSPVYKATASGKYKVEATITGSTCVLTGEIQLEFTPEIIANNTKLIQCDDNTDGAAIFNLTKAADIIKNNDASIVNKGYYESLADAQSKTNEIATPEKYTNKSANQVIFARIENKYGCFKTPQITLEISGTTIPDQDPIATCDLDDNQDGFYQFDLDLQVTPQVRKGLPAGLVIHYYLNTADAFAETNALPNIFKNTTAFSQTIYARAVNGADCYAIAPIKLVVNAFDPPNFEEETKSLCKGSQIDLAVDPSFSSYLWSVAINNTNSLITVPQAGDYSVKVTNEFGCEKTKKFKVILSEPAVITGAVIKDFSGTDNSVTLQYTGTGNYEFSLNGIDFQDDPFFANVSPGVYNALAQSKDECGISNFYLLYVLDYPKFFTPNGDGHNDVWAIKNLDKLPDYRLSIFDRYGKLLKQMTQNSPGWNGLFNGQQLPSDDYWFDLIFTNGKNIRGHFSIKR</sequence>
<dbReference type="InterPro" id="IPR049804">
    <property type="entry name" value="Choice_anch_L"/>
</dbReference>
<dbReference type="RefSeq" id="WP_127339471.1">
    <property type="nucleotide sequence ID" value="NZ_QWDM01000011.1"/>
</dbReference>
<feature type="signal peptide" evidence="1">
    <location>
        <begin position="1"/>
        <end position="22"/>
    </location>
</feature>
<proteinExistence type="predicted"/>
<name>A0A434A486_9FLAO</name>
<dbReference type="OrthoDB" id="9765926at2"/>
<evidence type="ECO:0000313" key="3">
    <source>
        <dbReference type="Proteomes" id="UP000288102"/>
    </source>
</evidence>